<dbReference type="FunCoup" id="A0A8P0P2U2">
    <property type="interactions" value="15"/>
</dbReference>
<evidence type="ECO:0000256" key="4">
    <source>
        <dbReference type="ARBA" id="ARBA00022989"/>
    </source>
</evidence>
<dbReference type="GO" id="GO:0016020">
    <property type="term" value="C:membrane"/>
    <property type="evidence" value="ECO:0007669"/>
    <property type="project" value="UniProtKB-SubCell"/>
</dbReference>
<comment type="similarity">
    <text evidence="2 6">Belongs to the peroxisomal membrane protein PXMP2/4 family.</text>
</comment>
<dbReference type="PANTHER" id="PTHR11266">
    <property type="entry name" value="PEROXISOMAL MEMBRANE PROTEIN 2, PXMP2 MPV17"/>
    <property type="match status" value="1"/>
</dbReference>
<keyword evidence="3" id="KW-0812">Transmembrane</keyword>
<keyword evidence="4" id="KW-1133">Transmembrane helix</keyword>
<dbReference type="InterPro" id="IPR007248">
    <property type="entry name" value="Mpv17_PMP22"/>
</dbReference>
<organism evidence="7 8">
    <name type="scientific">Canis lupus familiaris</name>
    <name type="common">Dog</name>
    <name type="synonym">Canis familiaris</name>
    <dbReference type="NCBI Taxonomy" id="9615"/>
    <lineage>
        <taxon>Eukaryota</taxon>
        <taxon>Metazoa</taxon>
        <taxon>Chordata</taxon>
        <taxon>Craniata</taxon>
        <taxon>Vertebrata</taxon>
        <taxon>Euteleostomi</taxon>
        <taxon>Mammalia</taxon>
        <taxon>Eutheria</taxon>
        <taxon>Laurasiatheria</taxon>
        <taxon>Carnivora</taxon>
        <taxon>Caniformia</taxon>
        <taxon>Canidae</taxon>
        <taxon>Canis</taxon>
    </lineage>
</organism>
<dbReference type="Proteomes" id="UP000002254">
    <property type="component" value="Chromosome 20"/>
</dbReference>
<evidence type="ECO:0000256" key="5">
    <source>
        <dbReference type="ARBA" id="ARBA00023136"/>
    </source>
</evidence>
<dbReference type="Ensembl" id="ENSCAFT00000073340.2">
    <property type="protein sequence ID" value="ENSCAFP00000053311.1"/>
    <property type="gene ID" value="ENSCAFG00000014954.5"/>
</dbReference>
<comment type="subcellular location">
    <subcellularLocation>
        <location evidence="1">Membrane</location>
        <topology evidence="1">Multi-pass membrane protein</topology>
    </subcellularLocation>
</comment>
<reference evidence="7 8" key="1">
    <citation type="journal article" date="2005" name="Nature">
        <title>Genome sequence, comparative analysis and haplotype structure of the domestic dog.</title>
        <authorList>
            <consortium name="Broad Sequencing Platform"/>
            <person name="Lindblad-Toh K."/>
            <person name="Wade C.M."/>
            <person name="Mikkelsen T.S."/>
            <person name="Karlsson E.K."/>
            <person name="Jaffe D.B."/>
            <person name="Kamal M."/>
            <person name="Clamp M."/>
            <person name="Chang J.L."/>
            <person name="Kulbokas E.J. III"/>
            <person name="Zody M.C."/>
            <person name="Mauceli E."/>
            <person name="Xie X."/>
            <person name="Breen M."/>
            <person name="Wayne R.K."/>
            <person name="Ostrander E.A."/>
            <person name="Ponting C.P."/>
            <person name="Galibert F."/>
            <person name="Smith D.R."/>
            <person name="DeJong P.J."/>
            <person name="Kirkness E."/>
            <person name="Alvarez P."/>
            <person name="Biagi T."/>
            <person name="Brockman W."/>
            <person name="Butler J."/>
            <person name="Chin C.W."/>
            <person name="Cook A."/>
            <person name="Cuff J."/>
            <person name="Daly M.J."/>
            <person name="DeCaprio D."/>
            <person name="Gnerre S."/>
            <person name="Grabherr M."/>
            <person name="Kellis M."/>
            <person name="Kleber M."/>
            <person name="Bardeleben C."/>
            <person name="Goodstadt L."/>
            <person name="Heger A."/>
            <person name="Hitte C."/>
            <person name="Kim L."/>
            <person name="Koepfli K.P."/>
            <person name="Parker H.G."/>
            <person name="Pollinger J.P."/>
            <person name="Searle S.M."/>
            <person name="Sutter N.B."/>
            <person name="Thomas R."/>
            <person name="Webber C."/>
            <person name="Baldwin J."/>
            <person name="Abebe A."/>
            <person name="Abouelleil A."/>
            <person name="Aftuck L."/>
            <person name="Ait-Zahra M."/>
            <person name="Aldredge T."/>
            <person name="Allen N."/>
            <person name="An P."/>
            <person name="Anderson S."/>
            <person name="Antoine C."/>
            <person name="Arachchi H."/>
            <person name="Aslam A."/>
            <person name="Ayotte L."/>
            <person name="Bachantsang P."/>
            <person name="Barry A."/>
            <person name="Bayul T."/>
            <person name="Benamara M."/>
            <person name="Berlin A."/>
            <person name="Bessette D."/>
            <person name="Blitshteyn B."/>
            <person name="Bloom T."/>
            <person name="Blye J."/>
            <person name="Boguslavskiy L."/>
            <person name="Bonnet C."/>
            <person name="Boukhgalter B."/>
            <person name="Brown A."/>
            <person name="Cahill P."/>
            <person name="Calixte N."/>
            <person name="Camarata J."/>
            <person name="Cheshatsang Y."/>
            <person name="Chu J."/>
            <person name="Citroen M."/>
            <person name="Collymore A."/>
            <person name="Cooke P."/>
            <person name="Dawoe T."/>
            <person name="Daza R."/>
            <person name="Decktor K."/>
            <person name="DeGray S."/>
            <person name="Dhargay N."/>
            <person name="Dooley K."/>
            <person name="Dooley K."/>
            <person name="Dorje P."/>
            <person name="Dorjee K."/>
            <person name="Dorris L."/>
            <person name="Duffey N."/>
            <person name="Dupes A."/>
            <person name="Egbiremolen O."/>
            <person name="Elong R."/>
            <person name="Falk J."/>
            <person name="Farina A."/>
            <person name="Faro S."/>
            <person name="Ferguson D."/>
            <person name="Ferreira P."/>
            <person name="Fisher S."/>
            <person name="FitzGerald M."/>
            <person name="Foley K."/>
            <person name="Foley C."/>
            <person name="Franke A."/>
            <person name="Friedrich D."/>
            <person name="Gage D."/>
            <person name="Garber M."/>
            <person name="Gearin G."/>
            <person name="Giannoukos G."/>
            <person name="Goode T."/>
            <person name="Goyette A."/>
            <person name="Graham J."/>
            <person name="Grandbois E."/>
            <person name="Gyaltsen K."/>
            <person name="Hafez N."/>
            <person name="Hagopian D."/>
            <person name="Hagos B."/>
            <person name="Hall J."/>
            <person name="Healy C."/>
            <person name="Hegarty R."/>
            <person name="Honan T."/>
            <person name="Horn A."/>
            <person name="Houde N."/>
            <person name="Hughes L."/>
            <person name="Hunnicutt L."/>
            <person name="Husby M."/>
            <person name="Jester B."/>
            <person name="Jones C."/>
            <person name="Kamat A."/>
            <person name="Kanga B."/>
            <person name="Kells C."/>
            <person name="Khazanovich D."/>
            <person name="Kieu A.C."/>
            <person name="Kisner P."/>
            <person name="Kumar M."/>
            <person name="Lance K."/>
            <person name="Landers T."/>
            <person name="Lara M."/>
            <person name="Lee W."/>
            <person name="Leger J.P."/>
            <person name="Lennon N."/>
            <person name="Leuper L."/>
            <person name="LeVine S."/>
            <person name="Liu J."/>
            <person name="Liu X."/>
            <person name="Lokyitsang Y."/>
            <person name="Lokyitsang T."/>
            <person name="Lui A."/>
            <person name="Macdonald J."/>
            <person name="Major J."/>
            <person name="Marabella R."/>
            <person name="Maru K."/>
            <person name="Matthews C."/>
            <person name="McDonough S."/>
            <person name="Mehta T."/>
            <person name="Meldrim J."/>
            <person name="Melnikov A."/>
            <person name="Meneus L."/>
            <person name="Mihalev A."/>
            <person name="Mihova T."/>
            <person name="Miller K."/>
            <person name="Mittelman R."/>
            <person name="Mlenga V."/>
            <person name="Mulrain L."/>
            <person name="Munson G."/>
            <person name="Navidi A."/>
            <person name="Naylor J."/>
            <person name="Nguyen T."/>
            <person name="Nguyen N."/>
            <person name="Nguyen C."/>
            <person name="Nguyen T."/>
            <person name="Nicol R."/>
            <person name="Norbu N."/>
            <person name="Norbu C."/>
            <person name="Novod N."/>
            <person name="Nyima T."/>
            <person name="Olandt P."/>
            <person name="O'Neill B."/>
            <person name="O'Neill K."/>
            <person name="Osman S."/>
            <person name="Oyono L."/>
            <person name="Patti C."/>
            <person name="Perrin D."/>
            <person name="Phunkhang P."/>
            <person name="Pierre F."/>
            <person name="Priest M."/>
            <person name="Rachupka A."/>
            <person name="Raghuraman S."/>
            <person name="Rameau R."/>
            <person name="Ray V."/>
            <person name="Raymond C."/>
            <person name="Rege F."/>
            <person name="Rise C."/>
            <person name="Rogers J."/>
            <person name="Rogov P."/>
            <person name="Sahalie J."/>
            <person name="Settipalli S."/>
            <person name="Sharpe T."/>
            <person name="Shea T."/>
            <person name="Sheehan M."/>
            <person name="Sherpa N."/>
            <person name="Shi J."/>
            <person name="Shih D."/>
            <person name="Sloan J."/>
            <person name="Smith C."/>
            <person name="Sparrow T."/>
            <person name="Stalker J."/>
            <person name="Stange-Thomann N."/>
            <person name="Stavropoulos S."/>
            <person name="Stone C."/>
            <person name="Stone S."/>
            <person name="Sykes S."/>
            <person name="Tchuinga P."/>
            <person name="Tenzing P."/>
            <person name="Tesfaye S."/>
            <person name="Thoulutsang D."/>
            <person name="Thoulutsang Y."/>
            <person name="Topham K."/>
            <person name="Topping I."/>
            <person name="Tsamla T."/>
            <person name="Vassiliev H."/>
            <person name="Venkataraman V."/>
            <person name="Vo A."/>
            <person name="Wangchuk T."/>
            <person name="Wangdi T."/>
            <person name="Weiand M."/>
            <person name="Wilkinson J."/>
            <person name="Wilson A."/>
            <person name="Yadav S."/>
            <person name="Yang S."/>
            <person name="Yang X."/>
            <person name="Young G."/>
            <person name="Yu Q."/>
            <person name="Zainoun J."/>
            <person name="Zembek L."/>
            <person name="Zimmer A."/>
            <person name="Lander E.S."/>
        </authorList>
    </citation>
    <scope>NUCLEOTIDE SEQUENCE [LARGE SCALE GENOMIC DNA]</scope>
    <source>
        <strain evidence="7">Boxer</strain>
    </source>
</reference>
<proteinExistence type="inferred from homology"/>
<evidence type="ECO:0000256" key="6">
    <source>
        <dbReference type="RuleBase" id="RU363053"/>
    </source>
</evidence>
<evidence type="ECO:0000313" key="8">
    <source>
        <dbReference type="Proteomes" id="UP000002254"/>
    </source>
</evidence>
<dbReference type="OrthoDB" id="10267969at2759"/>
<reference evidence="7" key="2">
    <citation type="submission" date="2025-08" db="UniProtKB">
        <authorList>
            <consortium name="Ensembl"/>
        </authorList>
    </citation>
    <scope>IDENTIFICATION</scope>
</reference>
<dbReference type="PANTHER" id="PTHR11266:SF8">
    <property type="entry name" value="MPV17-LIKE PROTEIN 2"/>
    <property type="match status" value="1"/>
</dbReference>
<protein>
    <submittedName>
        <fullName evidence="7">MPV17 mitochondrial inner membrane protein like 2</fullName>
    </submittedName>
</protein>
<evidence type="ECO:0000256" key="1">
    <source>
        <dbReference type="ARBA" id="ARBA00004141"/>
    </source>
</evidence>
<dbReference type="AlphaFoldDB" id="A0A8P0P2U2"/>
<accession>A0A8P0P2U2</accession>
<dbReference type="Pfam" id="PF04117">
    <property type="entry name" value="Mpv17_PMP22"/>
    <property type="match status" value="1"/>
</dbReference>
<evidence type="ECO:0000256" key="2">
    <source>
        <dbReference type="ARBA" id="ARBA00006824"/>
    </source>
</evidence>
<name>A0A8P0P2U2_CANLF</name>
<keyword evidence="5" id="KW-0472">Membrane</keyword>
<evidence type="ECO:0000313" key="7">
    <source>
        <dbReference type="Ensembl" id="ENSCAFP00000053311.1"/>
    </source>
</evidence>
<evidence type="ECO:0000256" key="3">
    <source>
        <dbReference type="ARBA" id="ARBA00022692"/>
    </source>
</evidence>
<gene>
    <name evidence="7" type="primary">MPV17L2</name>
</gene>
<sequence>MASGGWRWLRGLRAVGQPLFQGRALLVTNTLGCGTLMAAGDGVRQSWELRARPGQKFDPRRSASMFAVGCSMGPFLHYWYLWLDHLLPASGLSGLRNVLRKVLIDQLVASPLLGIWYFLGIGCLEGQTLDESCQELRDKFWEFYKADWCVWPAAQLVNFLFVPTQFRVTYINGLTLGWDTYLSYLKYRLHSRVRSSWAYDNLQTTAGGWGAGHRQREDPARLLFDVTSARSLLHLSPKTEFNHQTGELGLCIKASSEDGLRAEGKVCSPVLHSIEGFFIGNVIHEDKAHGTPVVGCGDGPVPLLPCCVLGKKRQGSGVSHHWVAQWLSVCLWLRA</sequence>